<evidence type="ECO:0000313" key="1">
    <source>
        <dbReference type="EMBL" id="EDM14423.1"/>
    </source>
</evidence>
<proteinExistence type="predicted"/>
<dbReference type="Proteomes" id="UP000234681">
    <property type="component" value="Chromosome 18"/>
</dbReference>
<sequence length="15" mass="1746">MRKKNTLGREGRGKD</sequence>
<accession>A6IWZ2</accession>
<gene>
    <name evidence="1" type="ORF">rCG_46712</name>
</gene>
<protein>
    <submittedName>
        <fullName evidence="1">RCG46712</fullName>
    </submittedName>
</protein>
<dbReference type="EMBL" id="CH473971">
    <property type="protein sequence ID" value="EDM14423.1"/>
    <property type="molecule type" value="Genomic_DNA"/>
</dbReference>
<evidence type="ECO:0000313" key="2">
    <source>
        <dbReference type="Proteomes" id="UP000234681"/>
    </source>
</evidence>
<organism evidence="1 2">
    <name type="scientific">Rattus norvegicus</name>
    <name type="common">Rat</name>
    <dbReference type="NCBI Taxonomy" id="10116"/>
    <lineage>
        <taxon>Eukaryota</taxon>
        <taxon>Metazoa</taxon>
        <taxon>Chordata</taxon>
        <taxon>Craniata</taxon>
        <taxon>Vertebrata</taxon>
        <taxon>Euteleostomi</taxon>
        <taxon>Mammalia</taxon>
        <taxon>Eutheria</taxon>
        <taxon>Euarchontoglires</taxon>
        <taxon>Glires</taxon>
        <taxon>Rodentia</taxon>
        <taxon>Myomorpha</taxon>
        <taxon>Muroidea</taxon>
        <taxon>Muridae</taxon>
        <taxon>Murinae</taxon>
        <taxon>Rattus</taxon>
    </lineage>
</organism>
<reference evidence="2" key="1">
    <citation type="submission" date="2005-09" db="EMBL/GenBank/DDBJ databases">
        <authorList>
            <person name="Mural R.J."/>
            <person name="Li P.W."/>
            <person name="Adams M.D."/>
            <person name="Amanatides P.G."/>
            <person name="Baden-Tillson H."/>
            <person name="Barnstead M."/>
            <person name="Chin S.H."/>
            <person name="Dew I."/>
            <person name="Evans C.A."/>
            <person name="Ferriera S."/>
            <person name="Flanigan M."/>
            <person name="Fosler C."/>
            <person name="Glodek A."/>
            <person name="Gu Z."/>
            <person name="Holt R.A."/>
            <person name="Jennings D."/>
            <person name="Kraft C.L."/>
            <person name="Lu F."/>
            <person name="Nguyen T."/>
            <person name="Nusskern D.R."/>
            <person name="Pfannkoch C.M."/>
            <person name="Sitter C."/>
            <person name="Sutton G.G."/>
            <person name="Venter J.C."/>
            <person name="Wang Z."/>
            <person name="Woodage T."/>
            <person name="Zheng X.H."/>
            <person name="Zhong F."/>
        </authorList>
    </citation>
    <scope>NUCLEOTIDE SEQUENCE [LARGE SCALE GENOMIC DNA]</scope>
    <source>
        <strain>BN</strain>
        <strain evidence="2">Sprague-Dawley</strain>
    </source>
</reference>
<name>A6IWZ2_RAT</name>